<proteinExistence type="predicted"/>
<dbReference type="RefSeq" id="WP_192505782.1">
    <property type="nucleotide sequence ID" value="NZ_CP043889.1"/>
</dbReference>
<keyword evidence="1" id="KW-0614">Plasmid</keyword>
<protein>
    <submittedName>
        <fullName evidence="1">Uncharacterized protein</fullName>
    </submittedName>
</protein>
<evidence type="ECO:0000313" key="2">
    <source>
        <dbReference type="Proteomes" id="UP000663124"/>
    </source>
</evidence>
<accession>A0AAP9WFV3</accession>
<dbReference type="AlphaFoldDB" id="A0AAP9WFV3"/>
<name>A0AAP9WFV3_LEPIR</name>
<evidence type="ECO:0000313" key="1">
    <source>
        <dbReference type="EMBL" id="QOI45195.1"/>
    </source>
</evidence>
<organism evidence="1 2">
    <name type="scientific">Leptospira interrogans serovar Canicola</name>
    <dbReference type="NCBI Taxonomy" id="211880"/>
    <lineage>
        <taxon>Bacteria</taxon>
        <taxon>Pseudomonadati</taxon>
        <taxon>Spirochaetota</taxon>
        <taxon>Spirochaetia</taxon>
        <taxon>Leptospirales</taxon>
        <taxon>Leptospiraceae</taxon>
        <taxon>Leptospira</taxon>
    </lineage>
</organism>
<dbReference type="EMBL" id="CP043889">
    <property type="protein sequence ID" value="QOI45195.1"/>
    <property type="molecule type" value="Genomic_DNA"/>
</dbReference>
<dbReference type="Proteomes" id="UP000663124">
    <property type="component" value="Plasmid p5"/>
</dbReference>
<geneLocation type="plasmid" evidence="1 2">
    <name>p5</name>
</geneLocation>
<gene>
    <name evidence="1" type="ORF">Lepto782_23390</name>
</gene>
<reference evidence="1" key="1">
    <citation type="submission" date="2019-09" db="EMBL/GenBank/DDBJ databases">
        <title>Comparative Genomics of Leptospira interrogans Reveals Genome Plasticity - A Common Adaptive Strategy for Survival in Various Hosts.</title>
        <authorList>
            <person name="Ramli S.R."/>
            <person name="Bunk B."/>
            <person name="Goris M."/>
            <person name="Bhuju S."/>
            <person name="Jarek M."/>
            <person name="Sproer C."/>
            <person name="Mustakim S."/>
            <person name="Strommenger B."/>
            <person name="Pessler F."/>
        </authorList>
    </citation>
    <scope>NUCLEOTIDE SEQUENCE</scope>
    <source>
        <strain evidence="1">782</strain>
        <plasmid evidence="1">p5</plasmid>
    </source>
</reference>
<sequence>MIADTQNEHINSILQKHKFTQIRPNEWNFVGTVYTKMALKYGTMEFHHVDLCSSITINIGDQIIIKKNNSVVFVTDSLDDLDSYLNNTLYLGPLYYYPRARQGVV</sequence>